<dbReference type="EMBL" id="KV424215">
    <property type="protein sequence ID" value="KZT50173.1"/>
    <property type="molecule type" value="Genomic_DNA"/>
</dbReference>
<feature type="non-terminal residue" evidence="1">
    <location>
        <position position="127"/>
    </location>
</feature>
<dbReference type="AlphaFoldDB" id="A0A165C301"/>
<dbReference type="InParanoid" id="A0A165C301"/>
<dbReference type="Proteomes" id="UP000076842">
    <property type="component" value="Unassembled WGS sequence"/>
</dbReference>
<gene>
    <name evidence="1" type="ORF">CALCODRAFT_504989</name>
</gene>
<reference evidence="1 2" key="1">
    <citation type="journal article" date="2016" name="Mol. Biol. Evol.">
        <title>Comparative Genomics of Early-Diverging Mushroom-Forming Fungi Provides Insights into the Origins of Lignocellulose Decay Capabilities.</title>
        <authorList>
            <person name="Nagy L.G."/>
            <person name="Riley R."/>
            <person name="Tritt A."/>
            <person name="Adam C."/>
            <person name="Daum C."/>
            <person name="Floudas D."/>
            <person name="Sun H."/>
            <person name="Yadav J.S."/>
            <person name="Pangilinan J."/>
            <person name="Larsson K.H."/>
            <person name="Matsuura K."/>
            <person name="Barry K."/>
            <person name="Labutti K."/>
            <person name="Kuo R."/>
            <person name="Ohm R.A."/>
            <person name="Bhattacharya S.S."/>
            <person name="Shirouzu T."/>
            <person name="Yoshinaga Y."/>
            <person name="Martin F.M."/>
            <person name="Grigoriev I.V."/>
            <person name="Hibbett D.S."/>
        </authorList>
    </citation>
    <scope>NUCLEOTIDE SEQUENCE [LARGE SCALE GENOMIC DNA]</scope>
    <source>
        <strain evidence="1 2">HHB12733</strain>
    </source>
</reference>
<name>A0A165C301_9BASI</name>
<protein>
    <submittedName>
        <fullName evidence="1">Uncharacterized protein</fullName>
    </submittedName>
</protein>
<evidence type="ECO:0000313" key="2">
    <source>
        <dbReference type="Proteomes" id="UP000076842"/>
    </source>
</evidence>
<organism evidence="1 2">
    <name type="scientific">Calocera cornea HHB12733</name>
    <dbReference type="NCBI Taxonomy" id="1353952"/>
    <lineage>
        <taxon>Eukaryota</taxon>
        <taxon>Fungi</taxon>
        <taxon>Dikarya</taxon>
        <taxon>Basidiomycota</taxon>
        <taxon>Agaricomycotina</taxon>
        <taxon>Dacrymycetes</taxon>
        <taxon>Dacrymycetales</taxon>
        <taxon>Dacrymycetaceae</taxon>
        <taxon>Calocera</taxon>
    </lineage>
</organism>
<proteinExistence type="predicted"/>
<sequence>MWLSIRSAPCSALCRSHFPAPNTPYRLSNAAANWRSAHALRAARRLTANLPGCAMLVPLQPIHPFRLFSDEASIVTSWACDALLNPGRSEVRPAQTVLDAHCSTLTCKHRFRHPLYLSRLPYVIHSV</sequence>
<evidence type="ECO:0000313" key="1">
    <source>
        <dbReference type="EMBL" id="KZT50173.1"/>
    </source>
</evidence>
<keyword evidence="2" id="KW-1185">Reference proteome</keyword>
<accession>A0A165C301</accession>